<evidence type="ECO:0000256" key="2">
    <source>
        <dbReference type="ARBA" id="ARBA00024867"/>
    </source>
</evidence>
<dbReference type="SUPFAM" id="SSF52172">
    <property type="entry name" value="CheY-like"/>
    <property type="match status" value="1"/>
</dbReference>
<evidence type="ECO:0000256" key="1">
    <source>
        <dbReference type="ARBA" id="ARBA00018672"/>
    </source>
</evidence>
<dbReference type="Proteomes" id="UP000366766">
    <property type="component" value="Unassembled WGS sequence"/>
</dbReference>
<evidence type="ECO:0000313" key="6">
    <source>
        <dbReference type="Proteomes" id="UP000366766"/>
    </source>
</evidence>
<evidence type="ECO:0000256" key="3">
    <source>
        <dbReference type="PROSITE-ProRule" id="PRU00169"/>
    </source>
</evidence>
<proteinExistence type="predicted"/>
<feature type="modified residue" description="4-aspartylphosphate" evidence="3">
    <location>
        <position position="58"/>
    </location>
</feature>
<dbReference type="Gene3D" id="3.40.50.2300">
    <property type="match status" value="1"/>
</dbReference>
<reference evidence="5 6" key="1">
    <citation type="submission" date="2019-07" db="EMBL/GenBank/DDBJ databases">
        <authorList>
            <person name="Chang H.-W."/>
            <person name="Raman A."/>
            <person name="Venkatesh S."/>
            <person name="Gehrig J."/>
        </authorList>
    </citation>
    <scope>NUCLEOTIDE SEQUENCE [LARGE SCALE GENOMIC DNA]</scope>
    <source>
        <strain evidence="5">Blautia_wexlerae_LFYP_14</strain>
    </source>
</reference>
<evidence type="ECO:0000259" key="4">
    <source>
        <dbReference type="PROSITE" id="PS50110"/>
    </source>
</evidence>
<evidence type="ECO:0000313" key="5">
    <source>
        <dbReference type="EMBL" id="VUX67345.1"/>
    </source>
</evidence>
<dbReference type="RefSeq" id="WP_243135415.1">
    <property type="nucleotide sequence ID" value="NZ_CABHOF010000084.1"/>
</dbReference>
<dbReference type="PROSITE" id="PS50110">
    <property type="entry name" value="RESPONSE_REGULATORY"/>
    <property type="match status" value="1"/>
</dbReference>
<dbReference type="GO" id="GO:0000160">
    <property type="term" value="P:phosphorelay signal transduction system"/>
    <property type="evidence" value="ECO:0007669"/>
    <property type="project" value="InterPro"/>
</dbReference>
<dbReference type="EMBL" id="CABHOF010000084">
    <property type="protein sequence ID" value="VUX67345.1"/>
    <property type="molecule type" value="Genomic_DNA"/>
</dbReference>
<sequence>MIRIAILDDEKADLEKEEQITRQYFYNRQAESEIATYQSVEWFLLGLTEEQFDIYILDAEMPVKNGIEVAKEIRKLYPEPVIIYVTNHLNYAVEAYEVNTYRCNGVQREHNKKLNNGLPILHKVPPKRDYGRYFCIMAEKGGTSHGGLTEKLSPFFHAKKQEVNAYGR</sequence>
<gene>
    <name evidence="5" type="primary">lytR_2</name>
    <name evidence="5" type="ORF">BWLFYP14_00186</name>
</gene>
<dbReference type="InterPro" id="IPR011006">
    <property type="entry name" value="CheY-like_superfamily"/>
</dbReference>
<dbReference type="AlphaFoldDB" id="A0A564WYW8"/>
<accession>A0A564WYW8</accession>
<dbReference type="Pfam" id="PF00072">
    <property type="entry name" value="Response_reg"/>
    <property type="match status" value="1"/>
</dbReference>
<protein>
    <recommendedName>
        <fullName evidence="1">Stage 0 sporulation protein A homolog</fullName>
    </recommendedName>
</protein>
<feature type="domain" description="Response regulatory" evidence="4">
    <location>
        <begin position="3"/>
        <end position="124"/>
    </location>
</feature>
<keyword evidence="6" id="KW-1185">Reference proteome</keyword>
<organism evidence="5 6">
    <name type="scientific">Blautia wexlerae</name>
    <dbReference type="NCBI Taxonomy" id="418240"/>
    <lineage>
        <taxon>Bacteria</taxon>
        <taxon>Bacillati</taxon>
        <taxon>Bacillota</taxon>
        <taxon>Clostridia</taxon>
        <taxon>Lachnospirales</taxon>
        <taxon>Lachnospiraceae</taxon>
        <taxon>Blautia</taxon>
    </lineage>
</organism>
<keyword evidence="3" id="KW-0597">Phosphoprotein</keyword>
<name>A0A564WYW8_9FIRM</name>
<dbReference type="InterPro" id="IPR001789">
    <property type="entry name" value="Sig_transdc_resp-reg_receiver"/>
</dbReference>
<comment type="function">
    <text evidence="2">May play the central regulatory role in sporulation. It may be an element of the effector pathway responsible for the activation of sporulation genes in response to nutritional stress. Spo0A may act in concert with spo0H (a sigma factor) to control the expression of some genes that are critical to the sporulation process.</text>
</comment>